<gene>
    <name evidence="1" type="ORF">TGP89_258410</name>
</gene>
<proteinExistence type="predicted"/>
<dbReference type="Proteomes" id="UP000028828">
    <property type="component" value="Unassembled WGS sequence"/>
</dbReference>
<evidence type="ECO:0000313" key="2">
    <source>
        <dbReference type="Proteomes" id="UP000028828"/>
    </source>
</evidence>
<dbReference type="OrthoDB" id="360786at2759"/>
<dbReference type="AlphaFoldDB" id="A0A086JB93"/>
<dbReference type="EMBL" id="AEYI02002174">
    <property type="protein sequence ID" value="KFG29411.1"/>
    <property type="molecule type" value="Genomic_DNA"/>
</dbReference>
<protein>
    <submittedName>
        <fullName evidence="1">Photosensitized INA-labeled protein PHIL1</fullName>
    </submittedName>
</protein>
<name>A0A086JB93_TOXGO</name>
<reference evidence="1 2" key="1">
    <citation type="submission" date="2014-03" db="EMBL/GenBank/DDBJ databases">
        <authorList>
            <person name="Sibley D."/>
            <person name="Venepally P."/>
            <person name="Karamycheva S."/>
            <person name="Hadjithomas M."/>
            <person name="Khan A."/>
            <person name="Brunk B."/>
            <person name="Roos D."/>
            <person name="Caler E."/>
            <person name="Lorenzi H."/>
        </authorList>
    </citation>
    <scope>NUCLEOTIDE SEQUENCE [LARGE SCALE GENOMIC DNA]</scope>
    <source>
        <strain evidence="2">p89</strain>
    </source>
</reference>
<evidence type="ECO:0000313" key="1">
    <source>
        <dbReference type="EMBL" id="KFG29411.1"/>
    </source>
</evidence>
<sequence length="165" mass="18844">MSQPNLQYAHTGAIEDYYRLHENSASDRHPLAQEYFSERIQRELNAPVIVHDRERPQQPPHTYIAGTPGPLHYGVPLSDGCDPGVYAVSNALFDASGAFRSIPLKQGPVFRRRQRGDCQSEWSNAFVSRVDPCECGYPEETYTPYEVARYRDQYGHPHTTLDFSR</sequence>
<dbReference type="VEuPathDB" id="ToxoDB:TGP89_258410"/>
<organism evidence="1 2">
    <name type="scientific">Toxoplasma gondii p89</name>
    <dbReference type="NCBI Taxonomy" id="943119"/>
    <lineage>
        <taxon>Eukaryota</taxon>
        <taxon>Sar</taxon>
        <taxon>Alveolata</taxon>
        <taxon>Apicomplexa</taxon>
        <taxon>Conoidasida</taxon>
        <taxon>Coccidia</taxon>
        <taxon>Eucoccidiorida</taxon>
        <taxon>Eimeriorina</taxon>
        <taxon>Sarcocystidae</taxon>
        <taxon>Toxoplasma</taxon>
    </lineage>
</organism>
<accession>A0A086JB93</accession>
<comment type="caution">
    <text evidence="1">The sequence shown here is derived from an EMBL/GenBank/DDBJ whole genome shotgun (WGS) entry which is preliminary data.</text>
</comment>